<dbReference type="Proteomes" id="UP001181693">
    <property type="component" value="Unassembled WGS sequence"/>
</dbReference>
<keyword evidence="2" id="KW-1185">Reference proteome</keyword>
<accession>A0AAV3ABX1</accession>
<dbReference type="AlphaFoldDB" id="A0AAV3ABX1"/>
<evidence type="ECO:0000313" key="2">
    <source>
        <dbReference type="Proteomes" id="UP001181693"/>
    </source>
</evidence>
<organism evidence="1 2">
    <name type="scientific">Pyxicephalus adspersus</name>
    <name type="common">African bullfrog</name>
    <dbReference type="NCBI Taxonomy" id="30357"/>
    <lineage>
        <taxon>Eukaryota</taxon>
        <taxon>Metazoa</taxon>
        <taxon>Chordata</taxon>
        <taxon>Craniata</taxon>
        <taxon>Vertebrata</taxon>
        <taxon>Euteleostomi</taxon>
        <taxon>Amphibia</taxon>
        <taxon>Batrachia</taxon>
        <taxon>Anura</taxon>
        <taxon>Neobatrachia</taxon>
        <taxon>Ranoidea</taxon>
        <taxon>Pyxicephalidae</taxon>
        <taxon>Pyxicephalinae</taxon>
        <taxon>Pyxicephalus</taxon>
    </lineage>
</organism>
<name>A0AAV3ABX1_PYXAD</name>
<evidence type="ECO:0000313" key="1">
    <source>
        <dbReference type="EMBL" id="DBA26861.1"/>
    </source>
</evidence>
<comment type="caution">
    <text evidence="1">The sequence shown here is derived from an EMBL/GenBank/DDBJ whole genome shotgun (WGS) entry which is preliminary data.</text>
</comment>
<dbReference type="EMBL" id="DYDO01000004">
    <property type="protein sequence ID" value="DBA26861.1"/>
    <property type="molecule type" value="Genomic_DNA"/>
</dbReference>
<gene>
    <name evidence="1" type="ORF">GDO54_011067</name>
</gene>
<proteinExistence type="predicted"/>
<protein>
    <submittedName>
        <fullName evidence="1">Uncharacterized protein</fullName>
    </submittedName>
</protein>
<reference evidence="1" key="1">
    <citation type="thesis" date="2020" institute="ProQuest LLC" country="789 East Eisenhower Parkway, Ann Arbor, MI, USA">
        <title>Comparative Genomics and Chromosome Evolution.</title>
        <authorList>
            <person name="Mudd A.B."/>
        </authorList>
    </citation>
    <scope>NUCLEOTIDE SEQUENCE</scope>
    <source>
        <strain evidence="1">1538</strain>
        <tissue evidence="1">Blood</tissue>
    </source>
</reference>
<sequence>MLLERNVLKSAHVFEEIIPSFLCIISGKMFNHQVLVEWKMLQSFPMAAYILYLTGCRQQKDSGYRATLLNCIYLLRNVCFFEMKWPPM</sequence>